<evidence type="ECO:0000256" key="2">
    <source>
        <dbReference type="SAM" id="Coils"/>
    </source>
</evidence>
<feature type="region of interest" description="Disordered" evidence="3">
    <location>
        <begin position="295"/>
        <end position="314"/>
    </location>
</feature>
<keyword evidence="6" id="KW-1185">Reference proteome</keyword>
<gene>
    <name evidence="5" type="ORF">HPULCUR_008866</name>
</gene>
<evidence type="ECO:0000256" key="3">
    <source>
        <dbReference type="SAM" id="MobiDB-lite"/>
    </source>
</evidence>
<dbReference type="SUPFAM" id="SSF144284">
    <property type="entry name" value="Sec2 N-terminal region"/>
    <property type="match status" value="1"/>
</dbReference>
<dbReference type="PANTHER" id="PTHR14430">
    <property type="entry name" value="RABIN3-RELATED"/>
    <property type="match status" value="1"/>
</dbReference>
<feature type="compositionally biased region" description="Polar residues" evidence="3">
    <location>
        <begin position="296"/>
        <end position="306"/>
    </location>
</feature>
<evidence type="ECO:0000256" key="1">
    <source>
        <dbReference type="ARBA" id="ARBA00023054"/>
    </source>
</evidence>
<dbReference type="Pfam" id="PF06428">
    <property type="entry name" value="Sec2p"/>
    <property type="match status" value="1"/>
</dbReference>
<protein>
    <recommendedName>
        <fullName evidence="4">GDP/GTP exchange factor Sec2 N-terminal domain-containing protein</fullName>
    </recommendedName>
</protein>
<dbReference type="Pfam" id="PF25555">
    <property type="entry name" value="RAB3A-like_C"/>
    <property type="match status" value="1"/>
</dbReference>
<dbReference type="CDD" id="cd21044">
    <property type="entry name" value="Rab11BD_RAB3IP_like"/>
    <property type="match status" value="1"/>
</dbReference>
<feature type="coiled-coil region" evidence="2">
    <location>
        <begin position="43"/>
        <end position="141"/>
    </location>
</feature>
<dbReference type="EMBL" id="BAABUJ010000028">
    <property type="protein sequence ID" value="GAA5803387.1"/>
    <property type="molecule type" value="Genomic_DNA"/>
</dbReference>
<evidence type="ECO:0000259" key="4">
    <source>
        <dbReference type="Pfam" id="PF06428"/>
    </source>
</evidence>
<dbReference type="InterPro" id="IPR009449">
    <property type="entry name" value="Sec2_N"/>
</dbReference>
<feature type="domain" description="GDP/GTP exchange factor Sec2 N-terminal" evidence="4">
    <location>
        <begin position="44"/>
        <end position="157"/>
    </location>
</feature>
<dbReference type="InterPro" id="IPR040351">
    <property type="entry name" value="RAB3IL/RAB3IP/Sec2"/>
</dbReference>
<accession>A0ABP9Y8U3</accession>
<keyword evidence="1 2" id="KW-0175">Coiled coil</keyword>
<evidence type="ECO:0000313" key="5">
    <source>
        <dbReference type="EMBL" id="GAA5803387.1"/>
    </source>
</evidence>
<evidence type="ECO:0000313" key="6">
    <source>
        <dbReference type="Proteomes" id="UP001476247"/>
    </source>
</evidence>
<dbReference type="Gene3D" id="6.10.140.910">
    <property type="match status" value="1"/>
</dbReference>
<comment type="caution">
    <text evidence="5">The sequence shown here is derived from an EMBL/GenBank/DDBJ whole genome shotgun (WGS) entry which is preliminary data.</text>
</comment>
<name>A0ABP9Y8U3_9FUNG</name>
<reference evidence="5 6" key="1">
    <citation type="submission" date="2024-04" db="EMBL/GenBank/DDBJ databases">
        <title>genome sequences of Mucor flavus KT1a and Helicostylum pulchrum KT1b strains isolation_sourced from the surface of a dry-aged beef.</title>
        <authorList>
            <person name="Toyotome T."/>
            <person name="Hosono M."/>
            <person name="Torimaru M."/>
            <person name="Fukuda K."/>
            <person name="Mikami N."/>
        </authorList>
    </citation>
    <scope>NUCLEOTIDE SEQUENCE [LARGE SCALE GENOMIC DNA]</scope>
    <source>
        <strain evidence="5 6">KT1b</strain>
    </source>
</reference>
<dbReference type="PANTHER" id="PTHR14430:SF0">
    <property type="entry name" value="SEC2P DOMAIN-CONTAINING PROTEIN"/>
    <property type="match status" value="1"/>
</dbReference>
<dbReference type="Proteomes" id="UP001476247">
    <property type="component" value="Unassembled WGS sequence"/>
</dbReference>
<organism evidence="5 6">
    <name type="scientific">Helicostylum pulchrum</name>
    <dbReference type="NCBI Taxonomy" id="562976"/>
    <lineage>
        <taxon>Eukaryota</taxon>
        <taxon>Fungi</taxon>
        <taxon>Fungi incertae sedis</taxon>
        <taxon>Mucoromycota</taxon>
        <taxon>Mucoromycotina</taxon>
        <taxon>Mucoromycetes</taxon>
        <taxon>Mucorales</taxon>
        <taxon>Mucorineae</taxon>
        <taxon>Mucoraceae</taxon>
        <taxon>Helicostylum</taxon>
    </lineage>
</organism>
<proteinExistence type="predicted"/>
<sequence>MSKYKREVMLSTEDSCDCYKIIHTNNPHQCNLCKRTFSACLYANELQHKISLQAAEIDQLKNDLTLYEQQLRRQQLDFETLNRKYLAGIDRVTEFQKQRELANCELEELSTRLFEEANNMVACEKREKRQLEVMLRTTEDQLITEQSQLYELRARIESTTALSSPPPPPYFDNVKKPMAQTMRIYNDHKTNISLQSETTTQLLFNQLKAQQEVLLANHNNGNTNNNNLDETQFQMVSPVNTIHVINDHNAASATTAATAAIITTNKDADDLFVNHGGVLQLDYFQKFIQQQKRRNSSVPSLISDNNSTEEEEEEEYSIFQLYPHTPPSEYMTRCEIEDIEPCLQFGNSNSRMHVKVMMSHMSQTPCFIESITLDEAKELPSLCHAVTSVYYRPIWERLTSTPQQQQKHQLECSACGKKRRITTMASYFRFRLNENEDWLLIDQNCRDRLVAVCNFYSFIKHIQMGYYDRQLLNDLYLENVNLRLKMFYSR</sequence>